<dbReference type="SUPFAM" id="SSF50685">
    <property type="entry name" value="Barwin-like endoglucanases"/>
    <property type="match status" value="1"/>
</dbReference>
<dbReference type="GO" id="GO:0048046">
    <property type="term" value="C:apoplast"/>
    <property type="evidence" value="ECO:0007669"/>
    <property type="project" value="InterPro"/>
</dbReference>
<dbReference type="KEGG" id="ghi:107921725"/>
<feature type="domain" description="Expansin-like EG45" evidence="1">
    <location>
        <begin position="39"/>
        <end position="133"/>
    </location>
</feature>
<dbReference type="Proteomes" id="UP000818029">
    <property type="component" value="Chromosome A12"/>
</dbReference>
<evidence type="ECO:0000259" key="1">
    <source>
        <dbReference type="PROSITE" id="PS50842"/>
    </source>
</evidence>
<sequence>MNQDGQPLRLLLEIAQGRLWMVVRTYLAKAVEAVAVRMGTKLTFACFENQDQGKMIAAIGDALWHNGTVCEKMFTVKCMGPRNPVPLPCTGKSVTIKIIDYYPGCPSTIDLSQEAFTIIANLVAGIINVDYKQYAEHISFTSPLLLQ</sequence>
<evidence type="ECO:0000313" key="2">
    <source>
        <dbReference type="Proteomes" id="UP000818029"/>
    </source>
</evidence>
<evidence type="ECO:0000313" key="3">
    <source>
        <dbReference type="RefSeq" id="XP_016707037.1"/>
    </source>
</evidence>
<dbReference type="SMART" id="SM00837">
    <property type="entry name" value="DPBB_1"/>
    <property type="match status" value="1"/>
</dbReference>
<dbReference type="InterPro" id="IPR009009">
    <property type="entry name" value="RlpA-like_DPBB"/>
</dbReference>
<dbReference type="STRING" id="3635.A0A1U8KX71"/>
<dbReference type="RefSeq" id="XP_016707037.1">
    <property type="nucleotide sequence ID" value="XM_016851548.1"/>
</dbReference>
<protein>
    <submittedName>
        <fullName evidence="3">EG45-like domain containing protein 1</fullName>
    </submittedName>
</protein>
<dbReference type="InterPro" id="IPR044206">
    <property type="entry name" value="EGC1/2"/>
</dbReference>
<gene>
    <name evidence="3" type="primary">LOC107921725</name>
</gene>
<reference evidence="2" key="1">
    <citation type="journal article" date="2020" name="Nat. Genet.">
        <title>Genomic diversifications of five Gossypium allopolyploid species and their impact on cotton improvement.</title>
        <authorList>
            <person name="Chen Z.J."/>
            <person name="Sreedasyam A."/>
            <person name="Ando A."/>
            <person name="Song Q."/>
            <person name="De Santiago L.M."/>
            <person name="Hulse-Kemp A.M."/>
            <person name="Ding M."/>
            <person name="Ye W."/>
            <person name="Kirkbride R.C."/>
            <person name="Jenkins J."/>
            <person name="Plott C."/>
            <person name="Lovell J."/>
            <person name="Lin Y.M."/>
            <person name="Vaughn R."/>
            <person name="Liu B."/>
            <person name="Simpson S."/>
            <person name="Scheffler B.E."/>
            <person name="Wen L."/>
            <person name="Saski C.A."/>
            <person name="Grover C.E."/>
            <person name="Hu G."/>
            <person name="Conover J.L."/>
            <person name="Carlson J.W."/>
            <person name="Shu S."/>
            <person name="Boston L.B."/>
            <person name="Williams M."/>
            <person name="Peterson D.G."/>
            <person name="McGee K."/>
            <person name="Jones D.C."/>
            <person name="Wendel J.F."/>
            <person name="Stelly D.M."/>
            <person name="Grimwood J."/>
            <person name="Schmutz J."/>
        </authorList>
    </citation>
    <scope>NUCLEOTIDE SEQUENCE [LARGE SCALE GENOMIC DNA]</scope>
    <source>
        <strain evidence="2">cv. TM-1</strain>
    </source>
</reference>
<keyword evidence="2" id="KW-1185">Reference proteome</keyword>
<dbReference type="PaxDb" id="3635-A0A1U8KX71"/>
<dbReference type="Gene3D" id="2.40.40.10">
    <property type="entry name" value="RlpA-like domain"/>
    <property type="match status" value="1"/>
</dbReference>
<dbReference type="GeneID" id="107921725"/>
<dbReference type="CDD" id="cd22269">
    <property type="entry name" value="DPBB_EG45-like"/>
    <property type="match status" value="1"/>
</dbReference>
<reference evidence="3" key="2">
    <citation type="submission" date="2025-08" db="UniProtKB">
        <authorList>
            <consortium name="RefSeq"/>
        </authorList>
    </citation>
    <scope>IDENTIFICATION</scope>
</reference>
<dbReference type="InterPro" id="IPR036908">
    <property type="entry name" value="RlpA-like_sf"/>
</dbReference>
<dbReference type="InterPro" id="IPR007112">
    <property type="entry name" value="Expansin/allergen_DPBB_dom"/>
</dbReference>
<dbReference type="Pfam" id="PF03330">
    <property type="entry name" value="DPBB_1"/>
    <property type="match status" value="1"/>
</dbReference>
<dbReference type="PANTHER" id="PTHR47295">
    <property type="entry name" value="EG45-LIKE DOMAIN CONTAINING PROTEIN 1-RELATED"/>
    <property type="match status" value="1"/>
</dbReference>
<dbReference type="PROSITE" id="PS50842">
    <property type="entry name" value="EXPANSIN_EG45"/>
    <property type="match status" value="1"/>
</dbReference>
<dbReference type="AlphaFoldDB" id="A0A1U8KX71"/>
<proteinExistence type="predicted"/>
<name>A0A1U8KX71_GOSHI</name>
<organism evidence="2 3">
    <name type="scientific">Gossypium hirsutum</name>
    <name type="common">Upland cotton</name>
    <name type="synonym">Gossypium mexicanum</name>
    <dbReference type="NCBI Taxonomy" id="3635"/>
    <lineage>
        <taxon>Eukaryota</taxon>
        <taxon>Viridiplantae</taxon>
        <taxon>Streptophyta</taxon>
        <taxon>Embryophyta</taxon>
        <taxon>Tracheophyta</taxon>
        <taxon>Spermatophyta</taxon>
        <taxon>Magnoliopsida</taxon>
        <taxon>eudicotyledons</taxon>
        <taxon>Gunneridae</taxon>
        <taxon>Pentapetalae</taxon>
        <taxon>rosids</taxon>
        <taxon>malvids</taxon>
        <taxon>Malvales</taxon>
        <taxon>Malvaceae</taxon>
        <taxon>Malvoideae</taxon>
        <taxon>Gossypium</taxon>
    </lineage>
</organism>
<dbReference type="PANTHER" id="PTHR47295:SF2">
    <property type="entry name" value="EG45-LIKE DOMAIN CONTAINING PROTEIN 1-RELATED"/>
    <property type="match status" value="1"/>
</dbReference>
<dbReference type="GO" id="GO:0009627">
    <property type="term" value="P:systemic acquired resistance"/>
    <property type="evidence" value="ECO:0007669"/>
    <property type="project" value="InterPro"/>
</dbReference>
<accession>A0A1U8KX71</accession>